<organism evidence="6 7">
    <name type="scientific">Rhodobium gokarnense</name>
    <dbReference type="NCBI Taxonomy" id="364296"/>
    <lineage>
        <taxon>Bacteria</taxon>
        <taxon>Pseudomonadati</taxon>
        <taxon>Pseudomonadota</taxon>
        <taxon>Alphaproteobacteria</taxon>
        <taxon>Hyphomicrobiales</taxon>
        <taxon>Rhodobiaceae</taxon>
        <taxon>Rhodobium</taxon>
    </lineage>
</organism>
<dbReference type="Pfam" id="PF03595">
    <property type="entry name" value="SLAC1"/>
    <property type="match status" value="1"/>
</dbReference>
<dbReference type="Proteomes" id="UP001209755">
    <property type="component" value="Unassembled WGS sequence"/>
</dbReference>
<feature type="transmembrane region" description="Helical" evidence="5">
    <location>
        <begin position="111"/>
        <end position="133"/>
    </location>
</feature>
<keyword evidence="7" id="KW-1185">Reference proteome</keyword>
<gene>
    <name evidence="6" type="ORF">M2319_003839</name>
</gene>
<evidence type="ECO:0000256" key="3">
    <source>
        <dbReference type="ARBA" id="ARBA00022989"/>
    </source>
</evidence>
<dbReference type="EMBL" id="JAOQNS010000012">
    <property type="protein sequence ID" value="MCW2309485.1"/>
    <property type="molecule type" value="Genomic_DNA"/>
</dbReference>
<accession>A0ABT3HGI3</accession>
<keyword evidence="4 5" id="KW-0472">Membrane</keyword>
<feature type="transmembrane region" description="Helical" evidence="5">
    <location>
        <begin position="170"/>
        <end position="189"/>
    </location>
</feature>
<feature type="transmembrane region" description="Helical" evidence="5">
    <location>
        <begin position="12"/>
        <end position="31"/>
    </location>
</feature>
<proteinExistence type="predicted"/>
<keyword evidence="3 5" id="KW-1133">Transmembrane helix</keyword>
<dbReference type="Gene3D" id="1.50.10.150">
    <property type="entry name" value="Voltage-dependent anion channel"/>
    <property type="match status" value="1"/>
</dbReference>
<evidence type="ECO:0000256" key="1">
    <source>
        <dbReference type="ARBA" id="ARBA00004141"/>
    </source>
</evidence>
<dbReference type="PANTHER" id="PTHR37955:SF1">
    <property type="entry name" value="DEP DOMAIN-CONTAINING PROTEIN"/>
    <property type="match status" value="1"/>
</dbReference>
<dbReference type="InterPro" id="IPR038665">
    <property type="entry name" value="Voltage-dep_anion_channel_sf"/>
</dbReference>
<feature type="transmembrane region" description="Helical" evidence="5">
    <location>
        <begin position="285"/>
        <end position="307"/>
    </location>
</feature>
<protein>
    <submittedName>
        <fullName evidence="6">Tellurite resistance protein</fullName>
    </submittedName>
</protein>
<feature type="transmembrane region" description="Helical" evidence="5">
    <location>
        <begin position="232"/>
        <end position="249"/>
    </location>
</feature>
<dbReference type="CDD" id="cd09323">
    <property type="entry name" value="TDT_SLAC1_like"/>
    <property type="match status" value="1"/>
</dbReference>
<keyword evidence="2 5" id="KW-0812">Transmembrane</keyword>
<evidence type="ECO:0000256" key="4">
    <source>
        <dbReference type="ARBA" id="ARBA00023136"/>
    </source>
</evidence>
<sequence length="322" mass="35517">MEAVNNGARLIHFPVSFFAVVMGLSGLTLAVERMEATLGVHHVWSLGFVVVSVAAFIIIGAFYLTKLLRHRAAVIAEWNHPVRIAFFPAITIGLILLATALRPYQADVARILWFIGTAGHLGATLAVISTWIGHRSFETPHINPAWFIPAVGNVIVPVAGTEFGYTEICWFFFAIGLVFWVILLVLVFNRLIFHHPLPERLYPTLVILIAPPAVAFLAYMKLTGGPIDAFARILYYAGLFFTLLVTMQLDRLARLPFAMSWWAYSFPMAAITIATWVYAAGTRSGFHTGLGFALFAILSAIILILLYRTTKAIAGGEICQPE</sequence>
<comment type="caution">
    <text evidence="6">The sequence shown here is derived from an EMBL/GenBank/DDBJ whole genome shotgun (WGS) entry which is preliminary data.</text>
</comment>
<feature type="transmembrane region" description="Helical" evidence="5">
    <location>
        <begin position="201"/>
        <end position="220"/>
    </location>
</feature>
<feature type="transmembrane region" description="Helical" evidence="5">
    <location>
        <begin position="84"/>
        <end position="105"/>
    </location>
</feature>
<dbReference type="PANTHER" id="PTHR37955">
    <property type="entry name" value="TELLURITE RESISTANCE PROTEIN TEHA"/>
    <property type="match status" value="1"/>
</dbReference>
<dbReference type="RefSeq" id="WP_264603057.1">
    <property type="nucleotide sequence ID" value="NZ_JAOQNS010000012.1"/>
</dbReference>
<comment type="subcellular location">
    <subcellularLocation>
        <location evidence="1">Membrane</location>
        <topology evidence="1">Multi-pass membrane protein</topology>
    </subcellularLocation>
</comment>
<reference evidence="7" key="1">
    <citation type="submission" date="2023-07" db="EMBL/GenBank/DDBJ databases">
        <title>Genome sequencing of Purple Non-Sulfur Bacteria from various extreme environments.</title>
        <authorList>
            <person name="Mayer M."/>
        </authorList>
    </citation>
    <scope>NUCLEOTIDE SEQUENCE [LARGE SCALE GENOMIC DNA]</scope>
    <source>
        <strain evidence="7">DSM 17935</strain>
    </source>
</reference>
<dbReference type="InterPro" id="IPR004695">
    <property type="entry name" value="SLAC1/Mae1/Ssu1/TehA"/>
</dbReference>
<evidence type="ECO:0000256" key="2">
    <source>
        <dbReference type="ARBA" id="ARBA00022692"/>
    </source>
</evidence>
<feature type="transmembrane region" description="Helical" evidence="5">
    <location>
        <begin position="145"/>
        <end position="164"/>
    </location>
</feature>
<feature type="transmembrane region" description="Helical" evidence="5">
    <location>
        <begin position="43"/>
        <end position="64"/>
    </location>
</feature>
<name>A0ABT3HGI3_9HYPH</name>
<evidence type="ECO:0000256" key="5">
    <source>
        <dbReference type="SAM" id="Phobius"/>
    </source>
</evidence>
<dbReference type="InterPro" id="IPR052951">
    <property type="entry name" value="Tellurite_res_ion_channel"/>
</dbReference>
<evidence type="ECO:0000313" key="6">
    <source>
        <dbReference type="EMBL" id="MCW2309485.1"/>
    </source>
</evidence>
<feature type="transmembrane region" description="Helical" evidence="5">
    <location>
        <begin position="261"/>
        <end position="279"/>
    </location>
</feature>
<evidence type="ECO:0000313" key="7">
    <source>
        <dbReference type="Proteomes" id="UP001209755"/>
    </source>
</evidence>